<evidence type="ECO:0000259" key="1">
    <source>
        <dbReference type="Pfam" id="PF01636"/>
    </source>
</evidence>
<dbReference type="PANTHER" id="PTHR39179">
    <property type="entry name" value="SPORE COAT PROTEIN I"/>
    <property type="match status" value="1"/>
</dbReference>
<dbReference type="Pfam" id="PF01636">
    <property type="entry name" value="APH"/>
    <property type="match status" value="1"/>
</dbReference>
<dbReference type="InterPro" id="IPR047175">
    <property type="entry name" value="CotS-like"/>
</dbReference>
<keyword evidence="2" id="KW-0946">Virion</keyword>
<reference evidence="2 4" key="1">
    <citation type="submission" date="2019-04" db="EMBL/GenBank/DDBJ databases">
        <title>Genome sequencing of Clostridium botulinum Groups I-IV and Clostridium butyricum.</title>
        <authorList>
            <person name="Brunt J."/>
            <person name="Van Vliet A.H.M."/>
            <person name="Stringer S.C."/>
            <person name="Carter A.T."/>
            <person name="Peck M.W."/>
        </authorList>
    </citation>
    <scope>NUCLEOTIDE SEQUENCE [LARGE SCALE GENOMIC DNA]</scope>
    <source>
        <strain evidence="3">7221C</strain>
        <strain evidence="2 4">IFR 18/049</strain>
    </source>
</reference>
<proteinExistence type="predicted"/>
<dbReference type="Proteomes" id="UP000481363">
    <property type="component" value="Unassembled WGS sequence"/>
</dbReference>
<accession>A0A9Q4TJR7</accession>
<gene>
    <name evidence="2" type="ORF">FCV11_09395</name>
    <name evidence="3" type="ORF">FDF67_10325</name>
</gene>
<comment type="caution">
    <text evidence="2">The sequence shown here is derived from an EMBL/GenBank/DDBJ whole genome shotgun (WGS) entry which is preliminary data.</text>
</comment>
<dbReference type="PANTHER" id="PTHR39179:SF1">
    <property type="entry name" value="SPORE COAT PROTEIN I"/>
    <property type="match status" value="1"/>
</dbReference>
<dbReference type="AlphaFoldDB" id="A0A9Q4TJR7"/>
<evidence type="ECO:0000313" key="3">
    <source>
        <dbReference type="EMBL" id="NFU60585.1"/>
    </source>
</evidence>
<feature type="domain" description="Aminoglycoside phosphotransferase" evidence="1">
    <location>
        <begin position="58"/>
        <end position="279"/>
    </location>
</feature>
<keyword evidence="2" id="KW-0167">Capsid protein</keyword>
<name>A0A9Q4TJR7_CLOBO</name>
<evidence type="ECO:0000313" key="2">
    <source>
        <dbReference type="EMBL" id="NFF71300.1"/>
    </source>
</evidence>
<dbReference type="EMBL" id="SWNT01000016">
    <property type="protein sequence ID" value="NFF71300.1"/>
    <property type="molecule type" value="Genomic_DNA"/>
</dbReference>
<dbReference type="SUPFAM" id="SSF56112">
    <property type="entry name" value="Protein kinase-like (PK-like)"/>
    <property type="match status" value="1"/>
</dbReference>
<evidence type="ECO:0000313" key="4">
    <source>
        <dbReference type="Proteomes" id="UP000481363"/>
    </source>
</evidence>
<dbReference type="EMBL" id="SXDK01000017">
    <property type="protein sequence ID" value="NFU60585.1"/>
    <property type="molecule type" value="Genomic_DNA"/>
</dbReference>
<dbReference type="GO" id="GO:0042601">
    <property type="term" value="C:endospore-forming forespore"/>
    <property type="evidence" value="ECO:0007669"/>
    <property type="project" value="TreeGrafter"/>
</dbReference>
<protein>
    <submittedName>
        <fullName evidence="2">CotS family spore coat protein</fullName>
    </submittedName>
</protein>
<organism evidence="2 4">
    <name type="scientific">Clostridium botulinum</name>
    <dbReference type="NCBI Taxonomy" id="1491"/>
    <lineage>
        <taxon>Bacteria</taxon>
        <taxon>Bacillati</taxon>
        <taxon>Bacillota</taxon>
        <taxon>Clostridia</taxon>
        <taxon>Eubacteriales</taxon>
        <taxon>Clostridiaceae</taxon>
        <taxon>Clostridium</taxon>
    </lineage>
</organism>
<dbReference type="Proteomes" id="UP000785180">
    <property type="component" value="Unassembled WGS sequence"/>
</dbReference>
<dbReference type="NCBIfam" id="TIGR02906">
    <property type="entry name" value="spore_CotS"/>
    <property type="match status" value="1"/>
</dbReference>
<dbReference type="Gene3D" id="3.30.200.20">
    <property type="entry name" value="Phosphorylase Kinase, domain 1"/>
    <property type="match status" value="1"/>
</dbReference>
<dbReference type="InterPro" id="IPR002575">
    <property type="entry name" value="Aminoglycoside_PTrfase"/>
</dbReference>
<dbReference type="InterPro" id="IPR014255">
    <property type="entry name" value="Spore_coat_CotS"/>
</dbReference>
<sequence length="367" mass="44086">MFIVRLFLRSVTMAEPAKLYDNSIFSEENIQKLILPHYNLENAEVTAIKFKDTDKQRAVYRITTDNREYCLKKVYFGKKDLLFVYSAIEWLYRHEINVPTLLPNNTHGRFVEYNDMLFILTPWIDGVKCEYNYNEHITKACSNLANIHKKSFKFFPIPGSTYRKGCNNLFKSINKHFENLMINSNYAFKHRDYFSKAFLNKFQDAMYLAKTSSETLADINFSNLTKSLCHMDYVNKNLIFDKDDNLWIIDLDKCRIDYCIHDLAYFFRRLLRRYETNWDLDILLLCLNSYEKIIPLNLDEYKYLLGYLSFPQKYWKLSRDYYNNIKKCNKKTFVNMLSKSVKGFDKQIKFSQDFSMYINKKFNLKTY</sequence>
<dbReference type="InterPro" id="IPR011009">
    <property type="entry name" value="Kinase-like_dom_sf"/>
</dbReference>
<dbReference type="Gene3D" id="3.90.1200.10">
    <property type="match status" value="1"/>
</dbReference>